<gene>
    <name evidence="2" type="primary">HaOG216109</name>
    <name evidence="2" type="ORF">B5X24_HaOG216109</name>
</gene>
<feature type="compositionally biased region" description="Low complexity" evidence="1">
    <location>
        <begin position="186"/>
        <end position="196"/>
    </location>
</feature>
<feature type="compositionally biased region" description="Low complexity" evidence="1">
    <location>
        <begin position="134"/>
        <end position="165"/>
    </location>
</feature>
<evidence type="ECO:0000313" key="3">
    <source>
        <dbReference type="Proteomes" id="UP000249218"/>
    </source>
</evidence>
<evidence type="ECO:0000256" key="1">
    <source>
        <dbReference type="SAM" id="MobiDB-lite"/>
    </source>
</evidence>
<dbReference type="AlphaFoldDB" id="A0A2W1B6L4"/>
<dbReference type="EMBL" id="KZ150610">
    <property type="protein sequence ID" value="PZC70455.1"/>
    <property type="molecule type" value="Genomic_DNA"/>
</dbReference>
<dbReference type="Proteomes" id="UP000249218">
    <property type="component" value="Unassembled WGS sequence"/>
</dbReference>
<feature type="compositionally biased region" description="Basic and acidic residues" evidence="1">
    <location>
        <begin position="406"/>
        <end position="418"/>
    </location>
</feature>
<feature type="compositionally biased region" description="Basic residues" evidence="1">
    <location>
        <begin position="22"/>
        <end position="32"/>
    </location>
</feature>
<name>A0A2W1B6L4_HELAM</name>
<feature type="compositionally biased region" description="Acidic residues" evidence="1">
    <location>
        <begin position="266"/>
        <end position="275"/>
    </location>
</feature>
<keyword evidence="3" id="KW-1185">Reference proteome</keyword>
<sequence length="418" mass="43893">MVAEANAPSSSQHAEAGSSRLTRSRPPARKLAYRTISLPSLGGMLHDAPQRPAEVRRGPNTRSDIAHPAGSGSTSSGVKTAARHSVPTRPSNFHPVPSQPPGPATVGRTQQVRAPPPQPRPSAAKKQARPDTQPASAVAPPAPSDAVPPRSDAPPARSAALPARPTAQPARPDGPATHQDAPSPHPAGSAPAAATPAHPMLCYKRTVTPQRLWFASNFSPPPPRTSARDSLAAMPGTLSRSGSEMSVASGEYSPIRDQSPPHLEDASDQEDEEGVEPGTQPERAQRRQRNPDDDDDAAAEGEYPKRYCVQAPQPSFAEMARRTTPPRDTAAATATATAAAPPKKKSRYPPLVVEKMPDWAAHFRFVAGGGASHVASSYGEIGARRDAARAGGVRGAGRGGSSVDSESVRRWRRPDLIC</sequence>
<organism evidence="2 3">
    <name type="scientific">Helicoverpa armigera</name>
    <name type="common">Cotton bollworm</name>
    <name type="synonym">Heliothis armigera</name>
    <dbReference type="NCBI Taxonomy" id="29058"/>
    <lineage>
        <taxon>Eukaryota</taxon>
        <taxon>Metazoa</taxon>
        <taxon>Ecdysozoa</taxon>
        <taxon>Arthropoda</taxon>
        <taxon>Hexapoda</taxon>
        <taxon>Insecta</taxon>
        <taxon>Pterygota</taxon>
        <taxon>Neoptera</taxon>
        <taxon>Endopterygota</taxon>
        <taxon>Lepidoptera</taxon>
        <taxon>Glossata</taxon>
        <taxon>Ditrysia</taxon>
        <taxon>Noctuoidea</taxon>
        <taxon>Noctuidae</taxon>
        <taxon>Heliothinae</taxon>
        <taxon>Helicoverpa</taxon>
    </lineage>
</organism>
<feature type="region of interest" description="Disordered" evidence="1">
    <location>
        <begin position="389"/>
        <end position="418"/>
    </location>
</feature>
<protein>
    <submittedName>
        <fullName evidence="2">Uncharacterized protein</fullName>
    </submittedName>
</protein>
<accession>A0A2W1B6L4</accession>
<reference evidence="2 3" key="1">
    <citation type="journal article" date="2017" name="BMC Biol.">
        <title>Genomic innovations, transcriptional plasticity and gene loss underlying the evolution and divergence of two highly polyphagous and invasive Helicoverpa pest species.</title>
        <authorList>
            <person name="Pearce S.L."/>
            <person name="Clarke D.F."/>
            <person name="East P.D."/>
            <person name="Elfekih S."/>
            <person name="Gordon K.H."/>
            <person name="Jermiin L.S."/>
            <person name="McGaughran A."/>
            <person name="Oakeshott J.G."/>
            <person name="Papanikolaou A."/>
            <person name="Perera O.P."/>
            <person name="Rane R.V."/>
            <person name="Richards S."/>
            <person name="Tay W.T."/>
            <person name="Walsh T.K."/>
            <person name="Anderson A."/>
            <person name="Anderson C.J."/>
            <person name="Asgari S."/>
            <person name="Board P.G."/>
            <person name="Bretschneider A."/>
            <person name="Campbell P.M."/>
            <person name="Chertemps T."/>
            <person name="Christeller J.T."/>
            <person name="Coppin C.W."/>
            <person name="Downes S.J."/>
            <person name="Duan G."/>
            <person name="Farnsworth C.A."/>
            <person name="Good R.T."/>
            <person name="Han L.B."/>
            <person name="Han Y.C."/>
            <person name="Hatje K."/>
            <person name="Horne I."/>
            <person name="Huang Y.P."/>
            <person name="Hughes D.S."/>
            <person name="Jacquin-Joly E."/>
            <person name="James W."/>
            <person name="Jhangiani S."/>
            <person name="Kollmar M."/>
            <person name="Kuwar S.S."/>
            <person name="Li S."/>
            <person name="Liu N.Y."/>
            <person name="Maibeche M.T."/>
            <person name="Miller J.R."/>
            <person name="Montagne N."/>
            <person name="Perry T."/>
            <person name="Qu J."/>
            <person name="Song S.V."/>
            <person name="Sutton G.G."/>
            <person name="Vogel H."/>
            <person name="Walenz B.P."/>
            <person name="Xu W."/>
            <person name="Zhang H.J."/>
            <person name="Zou Z."/>
            <person name="Batterham P."/>
            <person name="Edwards O.R."/>
            <person name="Feyereisen R."/>
            <person name="Gibbs R.A."/>
            <person name="Heckel D.G."/>
            <person name="McGrath A."/>
            <person name="Robin C."/>
            <person name="Scherer S.E."/>
            <person name="Worley K.C."/>
            <person name="Wu Y.D."/>
        </authorList>
    </citation>
    <scope>NUCLEOTIDE SEQUENCE [LARGE SCALE GENOMIC DNA]</scope>
    <source>
        <strain evidence="2">Harm_GR_Male_#8</strain>
        <tissue evidence="2">Whole organism</tissue>
    </source>
</reference>
<feature type="compositionally biased region" description="Low complexity" evidence="1">
    <location>
        <begin position="322"/>
        <end position="341"/>
    </location>
</feature>
<feature type="region of interest" description="Disordered" evidence="1">
    <location>
        <begin position="214"/>
        <end position="349"/>
    </location>
</feature>
<proteinExistence type="predicted"/>
<evidence type="ECO:0000313" key="2">
    <source>
        <dbReference type="EMBL" id="PZC70455.1"/>
    </source>
</evidence>
<feature type="region of interest" description="Disordered" evidence="1">
    <location>
        <begin position="1"/>
        <end position="196"/>
    </location>
</feature>